<reference evidence="1" key="1">
    <citation type="submission" date="2021-08" db="EMBL/GenBank/DDBJ databases">
        <title>The first chromosome-level gecko genome reveals the dynamic sex chromosomes of Neotropical dwarf geckos (Sphaerodactylidae: Sphaerodactylus).</title>
        <authorList>
            <person name="Pinto B.J."/>
            <person name="Keating S.E."/>
            <person name="Gamble T."/>
        </authorList>
    </citation>
    <scope>NUCLEOTIDE SEQUENCE</scope>
    <source>
        <strain evidence="1">TG3544</strain>
    </source>
</reference>
<proteinExistence type="predicted"/>
<evidence type="ECO:0000313" key="2">
    <source>
        <dbReference type="Proteomes" id="UP000827872"/>
    </source>
</evidence>
<name>A0ACB8EI64_9SAUR</name>
<evidence type="ECO:0000313" key="1">
    <source>
        <dbReference type="EMBL" id="KAH7992166.1"/>
    </source>
</evidence>
<comment type="caution">
    <text evidence="1">The sequence shown here is derived from an EMBL/GenBank/DDBJ whole genome shotgun (WGS) entry which is preliminary data.</text>
</comment>
<gene>
    <name evidence="1" type="ORF">K3G42_020008</name>
</gene>
<dbReference type="Proteomes" id="UP000827872">
    <property type="component" value="Linkage Group LG03"/>
</dbReference>
<keyword evidence="2" id="KW-1185">Reference proteome</keyword>
<accession>A0ACB8EI64</accession>
<sequence>MALGVSSNSMILHFHHANKTIRAAFPNSENGNPSCPSKGLVHILSAIHDEIFLNLLLNVKKALMQQEMDHRWGEEAGLNLLFTIFLTANEKGEFLLAQINK</sequence>
<organism evidence="1 2">
    <name type="scientific">Sphaerodactylus townsendi</name>
    <dbReference type="NCBI Taxonomy" id="933632"/>
    <lineage>
        <taxon>Eukaryota</taxon>
        <taxon>Metazoa</taxon>
        <taxon>Chordata</taxon>
        <taxon>Craniata</taxon>
        <taxon>Vertebrata</taxon>
        <taxon>Euteleostomi</taxon>
        <taxon>Lepidosauria</taxon>
        <taxon>Squamata</taxon>
        <taxon>Bifurcata</taxon>
        <taxon>Gekkota</taxon>
        <taxon>Sphaerodactylidae</taxon>
        <taxon>Sphaerodactylus</taxon>
    </lineage>
</organism>
<dbReference type="EMBL" id="CM037616">
    <property type="protein sequence ID" value="KAH7992166.1"/>
    <property type="molecule type" value="Genomic_DNA"/>
</dbReference>
<protein>
    <submittedName>
        <fullName evidence="1">Uncharacterized protein</fullName>
    </submittedName>
</protein>